<dbReference type="InterPro" id="IPR002197">
    <property type="entry name" value="HTH_Fis"/>
</dbReference>
<dbReference type="Proteomes" id="UP001139031">
    <property type="component" value="Unassembled WGS sequence"/>
</dbReference>
<gene>
    <name evidence="2" type="ORF">K7C98_08155</name>
</gene>
<comment type="caution">
    <text evidence="2">The sequence shown here is derived from an EMBL/GenBank/DDBJ whole genome shotgun (WGS) entry which is preliminary data.</text>
</comment>
<sequence>MPQLILDTFNLEAAQRRLCTEALDHAGNIVGAARLLGITRHAMKRRIIKLGITRTRPAEAPAPAPSLSASA</sequence>
<dbReference type="RefSeq" id="WP_224191009.1">
    <property type="nucleotide sequence ID" value="NZ_JAIRAU010000005.1"/>
</dbReference>
<dbReference type="Pfam" id="PF02954">
    <property type="entry name" value="HTH_8"/>
    <property type="match status" value="1"/>
</dbReference>
<dbReference type="EMBL" id="JAIRAU010000005">
    <property type="protein sequence ID" value="MBZ5709231.1"/>
    <property type="molecule type" value="Genomic_DNA"/>
</dbReference>
<protein>
    <recommendedName>
        <fullName evidence="1">DNA binding HTH domain-containing protein</fullName>
    </recommendedName>
</protein>
<evidence type="ECO:0000259" key="1">
    <source>
        <dbReference type="Pfam" id="PF02954"/>
    </source>
</evidence>
<proteinExistence type="predicted"/>
<dbReference type="SUPFAM" id="SSF46689">
    <property type="entry name" value="Homeodomain-like"/>
    <property type="match status" value="1"/>
</dbReference>
<keyword evidence="3" id="KW-1185">Reference proteome</keyword>
<evidence type="ECO:0000313" key="3">
    <source>
        <dbReference type="Proteomes" id="UP001139031"/>
    </source>
</evidence>
<organism evidence="2 3">
    <name type="scientific">Nannocystis pusilla</name>
    <dbReference type="NCBI Taxonomy" id="889268"/>
    <lineage>
        <taxon>Bacteria</taxon>
        <taxon>Pseudomonadati</taxon>
        <taxon>Myxococcota</taxon>
        <taxon>Polyangia</taxon>
        <taxon>Nannocystales</taxon>
        <taxon>Nannocystaceae</taxon>
        <taxon>Nannocystis</taxon>
    </lineage>
</organism>
<accession>A0ABS7TMC0</accession>
<reference evidence="2" key="1">
    <citation type="submission" date="2021-08" db="EMBL/GenBank/DDBJ databases">
        <authorList>
            <person name="Stevens D.C."/>
        </authorList>
    </citation>
    <scope>NUCLEOTIDE SEQUENCE</scope>
    <source>
        <strain evidence="2">DSM 53165</strain>
    </source>
</reference>
<dbReference type="Gene3D" id="1.10.10.60">
    <property type="entry name" value="Homeodomain-like"/>
    <property type="match status" value="1"/>
</dbReference>
<evidence type="ECO:0000313" key="2">
    <source>
        <dbReference type="EMBL" id="MBZ5709231.1"/>
    </source>
</evidence>
<dbReference type="InterPro" id="IPR009057">
    <property type="entry name" value="Homeodomain-like_sf"/>
</dbReference>
<name>A0ABS7TMC0_9BACT</name>
<feature type="domain" description="DNA binding HTH" evidence="1">
    <location>
        <begin position="11"/>
        <end position="48"/>
    </location>
</feature>